<reference evidence="2" key="1">
    <citation type="submission" date="2020-10" db="EMBL/GenBank/DDBJ databases">
        <authorList>
            <person name="Muller C M."/>
        </authorList>
    </citation>
    <scope>NUCLEOTIDE SEQUENCE</scope>
    <source>
        <strain evidence="2">THUN-12</strain>
    </source>
</reference>
<evidence type="ECO:0000313" key="2">
    <source>
        <dbReference type="EMBL" id="CAD6505460.1"/>
    </source>
</evidence>
<gene>
    <name evidence="2" type="ORF">BGTH12_LOCUS6818</name>
</gene>
<proteinExistence type="predicted"/>
<dbReference type="AlphaFoldDB" id="A0A9W4GJ15"/>
<dbReference type="Proteomes" id="UP000683417">
    <property type="component" value="Unassembled WGS sequence"/>
</dbReference>
<comment type="caution">
    <text evidence="2">The sequence shown here is derived from an EMBL/GenBank/DDBJ whole genome shotgun (WGS) entry which is preliminary data.</text>
</comment>
<evidence type="ECO:0000313" key="3">
    <source>
        <dbReference type="Proteomes" id="UP000683417"/>
    </source>
</evidence>
<keyword evidence="1" id="KW-0175">Coiled coil</keyword>
<sequence length="85" mass="9807">MSERSEPAKIAGVNKKLREHIDQQNETNDRIKQQFEKLESLVGSQTDIAIHQAEQSKKTAERMDRIEVMLYDIKASLKAIQPRSQ</sequence>
<organism evidence="2 3">
    <name type="scientific">Blumeria graminis f. sp. triticale</name>
    <dbReference type="NCBI Taxonomy" id="1689686"/>
    <lineage>
        <taxon>Eukaryota</taxon>
        <taxon>Fungi</taxon>
        <taxon>Dikarya</taxon>
        <taxon>Ascomycota</taxon>
        <taxon>Pezizomycotina</taxon>
        <taxon>Leotiomycetes</taxon>
        <taxon>Erysiphales</taxon>
        <taxon>Erysiphaceae</taxon>
        <taxon>Blumeria</taxon>
    </lineage>
</organism>
<evidence type="ECO:0000256" key="1">
    <source>
        <dbReference type="SAM" id="Coils"/>
    </source>
</evidence>
<name>A0A9W4GJ15_BLUGR</name>
<dbReference type="EMBL" id="CAJHIT010000009">
    <property type="protein sequence ID" value="CAD6505460.1"/>
    <property type="molecule type" value="Genomic_DNA"/>
</dbReference>
<accession>A0A9W4GJ15</accession>
<feature type="coiled-coil region" evidence="1">
    <location>
        <begin position="14"/>
        <end position="41"/>
    </location>
</feature>
<protein>
    <submittedName>
        <fullName evidence="2">BgTH12-00951</fullName>
    </submittedName>
</protein>